<name>A0ABY1PNC0_9BACT</name>
<feature type="compositionally biased region" description="Basic and acidic residues" evidence="1">
    <location>
        <begin position="294"/>
        <end position="306"/>
    </location>
</feature>
<dbReference type="EMBL" id="FXUG01000001">
    <property type="protein sequence ID" value="SMP39041.1"/>
    <property type="molecule type" value="Genomic_DNA"/>
</dbReference>
<feature type="region of interest" description="Disordered" evidence="1">
    <location>
        <begin position="517"/>
        <end position="562"/>
    </location>
</feature>
<gene>
    <name evidence="2" type="ORF">SAMN06265222_101238</name>
</gene>
<evidence type="ECO:0008006" key="4">
    <source>
        <dbReference type="Google" id="ProtNLM"/>
    </source>
</evidence>
<proteinExistence type="predicted"/>
<feature type="compositionally biased region" description="Polar residues" evidence="1">
    <location>
        <begin position="551"/>
        <end position="560"/>
    </location>
</feature>
<keyword evidence="3" id="KW-1185">Reference proteome</keyword>
<reference evidence="2 3" key="1">
    <citation type="submission" date="2017-05" db="EMBL/GenBank/DDBJ databases">
        <authorList>
            <person name="Varghese N."/>
            <person name="Submissions S."/>
        </authorList>
    </citation>
    <scope>NUCLEOTIDE SEQUENCE [LARGE SCALE GENOMIC DNA]</scope>
    <source>
        <strain evidence="2 3">DSM 25457</strain>
    </source>
</reference>
<feature type="compositionally biased region" description="Polar residues" evidence="1">
    <location>
        <begin position="474"/>
        <end position="503"/>
    </location>
</feature>
<dbReference type="RefSeq" id="WP_283430492.1">
    <property type="nucleotide sequence ID" value="NZ_FXUG01000001.1"/>
</dbReference>
<feature type="compositionally biased region" description="Polar residues" evidence="1">
    <location>
        <begin position="313"/>
        <end position="328"/>
    </location>
</feature>
<feature type="compositionally biased region" description="Low complexity" evidence="1">
    <location>
        <begin position="523"/>
        <end position="542"/>
    </location>
</feature>
<dbReference type="Proteomes" id="UP001158067">
    <property type="component" value="Unassembled WGS sequence"/>
</dbReference>
<evidence type="ECO:0000313" key="2">
    <source>
        <dbReference type="EMBL" id="SMP39041.1"/>
    </source>
</evidence>
<feature type="region of interest" description="Disordered" evidence="1">
    <location>
        <begin position="468"/>
        <end position="503"/>
    </location>
</feature>
<feature type="region of interest" description="Disordered" evidence="1">
    <location>
        <begin position="294"/>
        <end position="345"/>
    </location>
</feature>
<evidence type="ECO:0000256" key="1">
    <source>
        <dbReference type="SAM" id="MobiDB-lite"/>
    </source>
</evidence>
<comment type="caution">
    <text evidence="2">The sequence shown here is derived from an EMBL/GenBank/DDBJ whole genome shotgun (WGS) entry which is preliminary data.</text>
</comment>
<feature type="compositionally biased region" description="Polar residues" evidence="1">
    <location>
        <begin position="395"/>
        <end position="417"/>
    </location>
</feature>
<feature type="region of interest" description="Disordered" evidence="1">
    <location>
        <begin position="389"/>
        <end position="427"/>
    </location>
</feature>
<evidence type="ECO:0000313" key="3">
    <source>
        <dbReference type="Proteomes" id="UP001158067"/>
    </source>
</evidence>
<protein>
    <recommendedName>
        <fullName evidence="4">Secreted protein</fullName>
    </recommendedName>
</protein>
<accession>A0ABY1PNC0</accession>
<sequence>MRRSPLLIPTFSSAWRRLSSRFAAPSLQSGGLRCLCVIITLGVFSDFSLPTAHAQDAQNTVVSDPYLVFVADESAHLRCGPSGEYYRTDPLRHGQELEVYVETADGWLGVRPTEDSFCWIPADTVKLLDSKDAKRGNARSRDGSKSNQAIEAEIIENKTVAWIGTNLGRARRYHWQVRLGEGEIVTILGSSERDGPDGPQTWYRVVPPSGEFRWVHREQVVTTAEELIAGLKPAPSSEPIEFLPGGPTAVPKPTEPLAQRIASSISRASNSTLDRVSHDQVWDDSLDEIEERIRSRQRSRFERSESPDDAINNDGSELSQSEPTTTQSDAEDPHAHHPRSFSQRVTEGLSSIMRGRKPQDAELEPITGTKRRIADLVPIGSEIARTSEAIESQRAESQSADVASNDSNVPSANSPDQHTGETHPSVAEPKTVAAMPQPGFRSDHSQVAILSAPRMVTPASVAITTPASPVGSGVASTAGSNQPASFAPASSQESTQGFESRFTTKPAVTNVATLSAPLPIMDSPTSPGSSLSSSNPLNSSRSLGHHLAPQRTRTISSTQLEDVRRSVASATAETLPVELSKLMSRGASAPEIALIAEAAEQSGDNRLAVRARDYQALARRRDGDTIVSTAIMPPPMVPNQVVPTQQALPTQVVSTPTFTTSPGFAPIASVAESTNGQFVPRTTIATTSYTPPVAPIQQAGPVLQTGPVQQTAGQPQAFASIPTEPIAADESTTGILVEVYSADPSRPPYAITDRGGRTIAYVTPAPGVDVKRHLGSEVQITGESGYLQGLDTPHVLATATQRVHR</sequence>
<organism evidence="2 3">
    <name type="scientific">Neorhodopirellula lusitana</name>
    <dbReference type="NCBI Taxonomy" id="445327"/>
    <lineage>
        <taxon>Bacteria</taxon>
        <taxon>Pseudomonadati</taxon>
        <taxon>Planctomycetota</taxon>
        <taxon>Planctomycetia</taxon>
        <taxon>Pirellulales</taxon>
        <taxon>Pirellulaceae</taxon>
        <taxon>Neorhodopirellula</taxon>
    </lineage>
</organism>